<keyword evidence="3" id="KW-1185">Reference proteome</keyword>
<reference evidence="2 3" key="1">
    <citation type="submission" date="2016-08" db="EMBL/GenBank/DDBJ databases">
        <title>Draft genome of the agarase producing Sphingomonas sp. MCT13.</title>
        <authorList>
            <person name="D'Andrea M.M."/>
            <person name="Rossolini G.M."/>
            <person name="Thaller M.C."/>
        </authorList>
    </citation>
    <scope>NUCLEOTIDE SEQUENCE [LARGE SCALE GENOMIC DNA]</scope>
    <source>
        <strain evidence="2 3">MCT13</strain>
    </source>
</reference>
<feature type="signal peptide" evidence="1">
    <location>
        <begin position="1"/>
        <end position="16"/>
    </location>
</feature>
<dbReference type="OrthoDB" id="333076at2"/>
<organism evidence="2 3">
    <name type="scientific">Sphingomonas turrisvirgatae</name>
    <dbReference type="NCBI Taxonomy" id="1888892"/>
    <lineage>
        <taxon>Bacteria</taxon>
        <taxon>Pseudomonadati</taxon>
        <taxon>Pseudomonadota</taxon>
        <taxon>Alphaproteobacteria</taxon>
        <taxon>Sphingomonadales</taxon>
        <taxon>Sphingomonadaceae</taxon>
        <taxon>Sphingomonas</taxon>
    </lineage>
</organism>
<feature type="chain" id="PRO_5009131951" evidence="1">
    <location>
        <begin position="17"/>
        <end position="192"/>
    </location>
</feature>
<dbReference type="RefSeq" id="WP_069321469.1">
    <property type="nucleotide sequence ID" value="NZ_MDDS01000049.1"/>
</dbReference>
<sequence length="192" mass="19803">MPALAALITLAAAAQAQPPAPLFDAFGPVCAGVRNFDGLAQAALGAGWAQVSEADADPRIAAILAKGRDAVTREEPTSVTTGALFRRKVDGRDVYLATSRVTMKIDGANWFGNGCRAYDLDAPAAPSVQAATAWVGTAPTATSASGNAAKLSWEPWQDGVTLEITYVPRDNPLGAQYGIQGLVLVSQAMGGF</sequence>
<gene>
    <name evidence="2" type="ORF">BFL28_19615</name>
</gene>
<proteinExistence type="predicted"/>
<protein>
    <submittedName>
        <fullName evidence="2">Uncharacterized protein</fullName>
    </submittedName>
</protein>
<dbReference type="STRING" id="1888892.BFL28_19615"/>
<evidence type="ECO:0000313" key="2">
    <source>
        <dbReference type="EMBL" id="ODP36752.1"/>
    </source>
</evidence>
<evidence type="ECO:0000256" key="1">
    <source>
        <dbReference type="SAM" id="SignalP"/>
    </source>
</evidence>
<dbReference type="AlphaFoldDB" id="A0A1E3LSK6"/>
<dbReference type="EMBL" id="MDDS01000049">
    <property type="protein sequence ID" value="ODP36752.1"/>
    <property type="molecule type" value="Genomic_DNA"/>
</dbReference>
<dbReference type="Proteomes" id="UP000094487">
    <property type="component" value="Unassembled WGS sequence"/>
</dbReference>
<accession>A0A1E3LSK6</accession>
<comment type="caution">
    <text evidence="2">The sequence shown here is derived from an EMBL/GenBank/DDBJ whole genome shotgun (WGS) entry which is preliminary data.</text>
</comment>
<evidence type="ECO:0000313" key="3">
    <source>
        <dbReference type="Proteomes" id="UP000094487"/>
    </source>
</evidence>
<keyword evidence="1" id="KW-0732">Signal</keyword>
<name>A0A1E3LSK6_9SPHN</name>